<evidence type="ECO:0000313" key="2">
    <source>
        <dbReference type="Proteomes" id="UP000463388"/>
    </source>
</evidence>
<dbReference type="EMBL" id="WSRR01000049">
    <property type="protein sequence ID" value="MVX62038.1"/>
    <property type="molecule type" value="Genomic_DNA"/>
</dbReference>
<organism evidence="1 2">
    <name type="scientific">Adlercreutzia mucosicola</name>
    <dbReference type="NCBI Taxonomy" id="580026"/>
    <lineage>
        <taxon>Bacteria</taxon>
        <taxon>Bacillati</taxon>
        <taxon>Actinomycetota</taxon>
        <taxon>Coriobacteriia</taxon>
        <taxon>Eggerthellales</taxon>
        <taxon>Eggerthellaceae</taxon>
        <taxon>Adlercreutzia</taxon>
    </lineage>
</organism>
<dbReference type="InterPro" id="IPR013321">
    <property type="entry name" value="Arc_rbn_hlx_hlx"/>
</dbReference>
<name>A0A6N8JQE0_9ACTN</name>
<protein>
    <submittedName>
        <fullName evidence="1">Translation repressor RelB</fullName>
    </submittedName>
</protein>
<dbReference type="AlphaFoldDB" id="A0A6N8JQE0"/>
<evidence type="ECO:0000313" key="1">
    <source>
        <dbReference type="EMBL" id="MVX62038.1"/>
    </source>
</evidence>
<dbReference type="Gene3D" id="1.10.1220.10">
    <property type="entry name" value="Met repressor-like"/>
    <property type="match status" value="1"/>
</dbReference>
<dbReference type="Proteomes" id="UP000463388">
    <property type="component" value="Unassembled WGS sequence"/>
</dbReference>
<dbReference type="OrthoDB" id="3182407at2"/>
<sequence>MALKQAATRIDAEQYELFKATTRQLGTTPSDAIRMFIYSFNDCGGFPYEVRTTRPVVEAFETERDATRFATALSLGVLDETR</sequence>
<dbReference type="Pfam" id="PF04221">
    <property type="entry name" value="RelB"/>
    <property type="match status" value="1"/>
</dbReference>
<accession>A0A6N8JQE0</accession>
<proteinExistence type="predicted"/>
<comment type="caution">
    <text evidence="1">The sequence shown here is derived from an EMBL/GenBank/DDBJ whole genome shotgun (WGS) entry which is preliminary data.</text>
</comment>
<dbReference type="InterPro" id="IPR007337">
    <property type="entry name" value="RelB/DinJ"/>
</dbReference>
<dbReference type="GO" id="GO:0006355">
    <property type="term" value="P:regulation of DNA-templated transcription"/>
    <property type="evidence" value="ECO:0007669"/>
    <property type="project" value="InterPro"/>
</dbReference>
<gene>
    <name evidence="1" type="ORF">GKZ27_11355</name>
</gene>
<keyword evidence="2" id="KW-1185">Reference proteome</keyword>
<reference evidence="1 2" key="1">
    <citation type="submission" date="2019-12" db="EMBL/GenBank/DDBJ databases">
        <title>Microbes associate with the intestines of laboratory mice.</title>
        <authorList>
            <person name="Navarre W."/>
            <person name="Wong E."/>
        </authorList>
    </citation>
    <scope>NUCLEOTIDE SEQUENCE [LARGE SCALE GENOMIC DNA]</scope>
    <source>
        <strain evidence="1 2">NM66_B29</strain>
    </source>
</reference>
<dbReference type="RefSeq" id="WP_028026729.1">
    <property type="nucleotide sequence ID" value="NZ_JANJZH010000108.1"/>
</dbReference>